<sequence length="190" mass="21193">MNAKLSGGVGRQRAQVRRIEIEGFFRDDGLVELDAVLVDVKDVDYPLASGMRKKGDPVHRMRVSVLIDRNFTILDAHAESEWVPYPGSCERIAPAYDALVGLNLMRGFREAVRARFFATAGCSHISELLLSLPTAAVQTFATFMQDNVNDTEKPFQLDRCHALATDSETVRQYYPAWYRAPSPDAVDGDV</sequence>
<gene>
    <name evidence="1" type="ORF">I8J34_15805</name>
</gene>
<organism evidence="1 2">
    <name type="scientific">Denitromonas iodatirespirans</name>
    <dbReference type="NCBI Taxonomy" id="2795389"/>
    <lineage>
        <taxon>Bacteria</taxon>
        <taxon>Pseudomonadati</taxon>
        <taxon>Pseudomonadota</taxon>
        <taxon>Betaproteobacteria</taxon>
        <taxon>Rhodocyclales</taxon>
        <taxon>Zoogloeaceae</taxon>
        <taxon>Denitromonas</taxon>
    </lineage>
</organism>
<accession>A0A944DCP9</accession>
<dbReference type="Pfam" id="PF11136">
    <property type="entry name" value="DUF2889"/>
    <property type="match status" value="1"/>
</dbReference>
<dbReference type="InterPro" id="IPR021312">
    <property type="entry name" value="DUF2889"/>
</dbReference>
<dbReference type="RefSeq" id="WP_214362598.1">
    <property type="nucleotide sequence ID" value="NZ_JAEKFT010000019.1"/>
</dbReference>
<protein>
    <submittedName>
        <fullName evidence="1">DUF2889 domain-containing protein</fullName>
    </submittedName>
</protein>
<keyword evidence="2" id="KW-1185">Reference proteome</keyword>
<comment type="caution">
    <text evidence="1">The sequence shown here is derived from an EMBL/GenBank/DDBJ whole genome shotgun (WGS) entry which is preliminary data.</text>
</comment>
<reference evidence="2" key="1">
    <citation type="journal article" date="2022" name="ISME J.">
        <title>Genetic and phylogenetic analysis of dissimilatory iodate-reducing bacteria identifies potential niches across the world's oceans.</title>
        <authorList>
            <person name="Reyes-Umana V."/>
            <person name="Henning Z."/>
            <person name="Lee K."/>
            <person name="Barnum T.P."/>
            <person name="Coates J.D."/>
        </authorList>
    </citation>
    <scope>NUCLEOTIDE SEQUENCE [LARGE SCALE GENOMIC DNA]</scope>
    <source>
        <strain evidence="2">IR12</strain>
    </source>
</reference>
<proteinExistence type="predicted"/>
<dbReference type="AlphaFoldDB" id="A0A944DCP9"/>
<dbReference type="Proteomes" id="UP000694660">
    <property type="component" value="Unassembled WGS sequence"/>
</dbReference>
<dbReference type="EMBL" id="JAEKFT010000019">
    <property type="protein sequence ID" value="MBT0962646.1"/>
    <property type="molecule type" value="Genomic_DNA"/>
</dbReference>
<name>A0A944DCP9_DENI1</name>
<evidence type="ECO:0000313" key="1">
    <source>
        <dbReference type="EMBL" id="MBT0962646.1"/>
    </source>
</evidence>
<evidence type="ECO:0000313" key="2">
    <source>
        <dbReference type="Proteomes" id="UP000694660"/>
    </source>
</evidence>